<comment type="caution">
    <text evidence="1">The sequence shown here is derived from an EMBL/GenBank/DDBJ whole genome shotgun (WGS) entry which is preliminary data.</text>
</comment>
<evidence type="ECO:0000313" key="1">
    <source>
        <dbReference type="EMBL" id="KAJ7749796.1"/>
    </source>
</evidence>
<name>A0AAD7IUP6_9AGAR</name>
<reference evidence="1" key="1">
    <citation type="submission" date="2023-03" db="EMBL/GenBank/DDBJ databases">
        <title>Massive genome expansion in bonnet fungi (Mycena s.s.) driven by repeated elements and novel gene families across ecological guilds.</title>
        <authorList>
            <consortium name="Lawrence Berkeley National Laboratory"/>
            <person name="Harder C.B."/>
            <person name="Miyauchi S."/>
            <person name="Viragh M."/>
            <person name="Kuo A."/>
            <person name="Thoen E."/>
            <person name="Andreopoulos B."/>
            <person name="Lu D."/>
            <person name="Skrede I."/>
            <person name="Drula E."/>
            <person name="Henrissat B."/>
            <person name="Morin E."/>
            <person name="Kohler A."/>
            <person name="Barry K."/>
            <person name="LaButti K."/>
            <person name="Morin E."/>
            <person name="Salamov A."/>
            <person name="Lipzen A."/>
            <person name="Mereny Z."/>
            <person name="Hegedus B."/>
            <person name="Baldrian P."/>
            <person name="Stursova M."/>
            <person name="Weitz H."/>
            <person name="Taylor A."/>
            <person name="Grigoriev I.V."/>
            <person name="Nagy L.G."/>
            <person name="Martin F."/>
            <person name="Kauserud H."/>
        </authorList>
    </citation>
    <scope>NUCLEOTIDE SEQUENCE</scope>
    <source>
        <strain evidence="1">CBHHK188m</strain>
    </source>
</reference>
<gene>
    <name evidence="1" type="ORF">DFH07DRAFT_775296</name>
</gene>
<accession>A0AAD7IUP6</accession>
<protein>
    <submittedName>
        <fullName evidence="1">Uncharacterized protein</fullName>
    </submittedName>
</protein>
<dbReference type="AlphaFoldDB" id="A0AAD7IUP6"/>
<dbReference type="Proteomes" id="UP001215280">
    <property type="component" value="Unassembled WGS sequence"/>
</dbReference>
<sequence length="328" mass="36823">MTHELPFLESRKQGSRPRGSAQLEKIRLEHFEVATTMLLTMSMIEEKTNIICNCLPGHLHNMSPCDRDPPMRTMYIQFGALCAILPLVLHQFLTNSEVWVLDLIPWFWPITLATQYTKMATFHLLDPPRASWPDLEWRNLATPIENHSAFMPSLDVNIMSTDRLNQIKSNLRKGDSNHPSSVPWTRKSMASKKNSIEIQAEKFKVANQALILVLFPKSDLRGPGAIPGVSASSTSDSASFSKWMWLCSEMIRDHAYSTVVSAVYSHPILCNEITTGGNCLDRSKYPLVDGERVRFLATAQRLSGHGAGAEKVCDADTYYDGDSFSPHV</sequence>
<evidence type="ECO:0000313" key="2">
    <source>
        <dbReference type="Proteomes" id="UP001215280"/>
    </source>
</evidence>
<dbReference type="EMBL" id="JARJLG010000084">
    <property type="protein sequence ID" value="KAJ7749796.1"/>
    <property type="molecule type" value="Genomic_DNA"/>
</dbReference>
<keyword evidence="2" id="KW-1185">Reference proteome</keyword>
<organism evidence="1 2">
    <name type="scientific">Mycena maculata</name>
    <dbReference type="NCBI Taxonomy" id="230809"/>
    <lineage>
        <taxon>Eukaryota</taxon>
        <taxon>Fungi</taxon>
        <taxon>Dikarya</taxon>
        <taxon>Basidiomycota</taxon>
        <taxon>Agaricomycotina</taxon>
        <taxon>Agaricomycetes</taxon>
        <taxon>Agaricomycetidae</taxon>
        <taxon>Agaricales</taxon>
        <taxon>Marasmiineae</taxon>
        <taxon>Mycenaceae</taxon>
        <taxon>Mycena</taxon>
    </lineage>
</organism>
<proteinExistence type="predicted"/>